<organism evidence="2 3">
    <name type="scientific">Rehmannia glutinosa</name>
    <name type="common">Chinese foxglove</name>
    <dbReference type="NCBI Taxonomy" id="99300"/>
    <lineage>
        <taxon>Eukaryota</taxon>
        <taxon>Viridiplantae</taxon>
        <taxon>Streptophyta</taxon>
        <taxon>Embryophyta</taxon>
        <taxon>Tracheophyta</taxon>
        <taxon>Spermatophyta</taxon>
        <taxon>Magnoliopsida</taxon>
        <taxon>eudicotyledons</taxon>
        <taxon>Gunneridae</taxon>
        <taxon>Pentapetalae</taxon>
        <taxon>asterids</taxon>
        <taxon>lamiids</taxon>
        <taxon>Lamiales</taxon>
        <taxon>Orobanchaceae</taxon>
        <taxon>Rehmannieae</taxon>
        <taxon>Rehmannia</taxon>
    </lineage>
</organism>
<gene>
    <name evidence="2" type="ORF">DH2020_040537</name>
</gene>
<dbReference type="InterPro" id="IPR052929">
    <property type="entry name" value="RNase_H-like_EbsB-rel"/>
</dbReference>
<name>A0ABR0USM5_REHGL</name>
<evidence type="ECO:0000259" key="1">
    <source>
        <dbReference type="Pfam" id="PF13456"/>
    </source>
</evidence>
<evidence type="ECO:0000313" key="3">
    <source>
        <dbReference type="Proteomes" id="UP001318860"/>
    </source>
</evidence>
<accession>A0ABR0USM5</accession>
<dbReference type="PANTHER" id="PTHR47074">
    <property type="entry name" value="BNAC02G40300D PROTEIN"/>
    <property type="match status" value="1"/>
</dbReference>
<comment type="caution">
    <text evidence="2">The sequence shown here is derived from an EMBL/GenBank/DDBJ whole genome shotgun (WGS) entry which is preliminary data.</text>
</comment>
<keyword evidence="3" id="KW-1185">Reference proteome</keyword>
<dbReference type="InterPro" id="IPR036397">
    <property type="entry name" value="RNaseH_sf"/>
</dbReference>
<sequence>MESLPDDIIEFICITAWCIWTARNSFYFEQTPFNAEKIRMKAQSLFLETNGSKPTSTRKTHAIPDTVKWKPPGPGTLKLNSDAAIFKGGTVGLGFIIRDQDGLAVLAGSKKSGWKEVALWRKAWQSYADLRGFYVESDCKILIDGLQGKAIPDTHGDLISEDILDAATELDCVNFSFIPRETNNVAHSLARFCNDNETEHIWLGSIPPCMEGILLSDITFEE</sequence>
<dbReference type="Pfam" id="PF13456">
    <property type="entry name" value="RVT_3"/>
    <property type="match status" value="1"/>
</dbReference>
<dbReference type="EMBL" id="JABTTQ020002147">
    <property type="protein sequence ID" value="KAK6125719.1"/>
    <property type="molecule type" value="Genomic_DNA"/>
</dbReference>
<dbReference type="InterPro" id="IPR002156">
    <property type="entry name" value="RNaseH_domain"/>
</dbReference>
<feature type="domain" description="RNase H type-1" evidence="1">
    <location>
        <begin position="87"/>
        <end position="193"/>
    </location>
</feature>
<dbReference type="PANTHER" id="PTHR47074:SF11">
    <property type="entry name" value="REVERSE TRANSCRIPTASE-LIKE PROTEIN"/>
    <property type="match status" value="1"/>
</dbReference>
<dbReference type="Proteomes" id="UP001318860">
    <property type="component" value="Unassembled WGS sequence"/>
</dbReference>
<evidence type="ECO:0000313" key="2">
    <source>
        <dbReference type="EMBL" id="KAK6125719.1"/>
    </source>
</evidence>
<dbReference type="CDD" id="cd06222">
    <property type="entry name" value="RNase_H_like"/>
    <property type="match status" value="1"/>
</dbReference>
<protein>
    <recommendedName>
        <fullName evidence="1">RNase H type-1 domain-containing protein</fullName>
    </recommendedName>
</protein>
<reference evidence="2 3" key="1">
    <citation type="journal article" date="2021" name="Comput. Struct. Biotechnol. J.">
        <title>De novo genome assembly of the potent medicinal plant Rehmannia glutinosa using nanopore technology.</title>
        <authorList>
            <person name="Ma L."/>
            <person name="Dong C."/>
            <person name="Song C."/>
            <person name="Wang X."/>
            <person name="Zheng X."/>
            <person name="Niu Y."/>
            <person name="Chen S."/>
            <person name="Feng W."/>
        </authorList>
    </citation>
    <scope>NUCLEOTIDE SEQUENCE [LARGE SCALE GENOMIC DNA]</scope>
    <source>
        <strain evidence="2">DH-2019</strain>
    </source>
</reference>
<dbReference type="InterPro" id="IPR044730">
    <property type="entry name" value="RNase_H-like_dom_plant"/>
</dbReference>
<proteinExistence type="predicted"/>
<dbReference type="Gene3D" id="3.30.420.10">
    <property type="entry name" value="Ribonuclease H-like superfamily/Ribonuclease H"/>
    <property type="match status" value="1"/>
</dbReference>